<dbReference type="InterPro" id="IPR050203">
    <property type="entry name" value="Trp-tRNA_synthetase"/>
</dbReference>
<dbReference type="PANTHER" id="PTHR43766:SF1">
    <property type="entry name" value="TRYPTOPHAN--TRNA LIGASE, MITOCHONDRIAL"/>
    <property type="match status" value="1"/>
</dbReference>
<dbReference type="PANTHER" id="PTHR43766">
    <property type="entry name" value="TRYPTOPHAN--TRNA LIGASE, MITOCHONDRIAL"/>
    <property type="match status" value="1"/>
</dbReference>
<keyword evidence="6 10" id="KW-0067">ATP-binding</keyword>
<evidence type="ECO:0000313" key="12">
    <source>
        <dbReference type="Proteomes" id="UP001558652"/>
    </source>
</evidence>
<comment type="subcellular location">
    <subcellularLocation>
        <location evidence="1">Mitochondrion</location>
    </subcellularLocation>
</comment>
<evidence type="ECO:0000256" key="8">
    <source>
        <dbReference type="ARBA" id="ARBA00023146"/>
    </source>
</evidence>
<evidence type="ECO:0000256" key="3">
    <source>
        <dbReference type="ARBA" id="ARBA00013161"/>
    </source>
</evidence>
<evidence type="ECO:0000256" key="7">
    <source>
        <dbReference type="ARBA" id="ARBA00022917"/>
    </source>
</evidence>
<evidence type="ECO:0000256" key="9">
    <source>
        <dbReference type="ARBA" id="ARBA00030268"/>
    </source>
</evidence>
<dbReference type="EMBL" id="JBFDAA010000003">
    <property type="protein sequence ID" value="KAL1138320.1"/>
    <property type="molecule type" value="Genomic_DNA"/>
</dbReference>
<accession>A0ABD0YQS2</accession>
<dbReference type="Proteomes" id="UP001558652">
    <property type="component" value="Unassembled WGS sequence"/>
</dbReference>
<dbReference type="PROSITE" id="PS00178">
    <property type="entry name" value="AA_TRNA_LIGASE_I"/>
    <property type="match status" value="1"/>
</dbReference>
<dbReference type="InterPro" id="IPR014729">
    <property type="entry name" value="Rossmann-like_a/b/a_fold"/>
</dbReference>
<keyword evidence="5 10" id="KW-0547">Nucleotide-binding</keyword>
<dbReference type="GO" id="GO:0004830">
    <property type="term" value="F:tryptophan-tRNA ligase activity"/>
    <property type="evidence" value="ECO:0007669"/>
    <property type="project" value="UniProtKB-EC"/>
</dbReference>
<dbReference type="FunFam" id="1.10.240.10:FF:000002">
    <property type="entry name" value="Tryptophan--tRNA ligase"/>
    <property type="match status" value="1"/>
</dbReference>
<evidence type="ECO:0000256" key="1">
    <source>
        <dbReference type="ARBA" id="ARBA00004173"/>
    </source>
</evidence>
<organism evidence="11 12">
    <name type="scientific">Ranatra chinensis</name>
    <dbReference type="NCBI Taxonomy" id="642074"/>
    <lineage>
        <taxon>Eukaryota</taxon>
        <taxon>Metazoa</taxon>
        <taxon>Ecdysozoa</taxon>
        <taxon>Arthropoda</taxon>
        <taxon>Hexapoda</taxon>
        <taxon>Insecta</taxon>
        <taxon>Pterygota</taxon>
        <taxon>Neoptera</taxon>
        <taxon>Paraneoptera</taxon>
        <taxon>Hemiptera</taxon>
        <taxon>Heteroptera</taxon>
        <taxon>Panheteroptera</taxon>
        <taxon>Nepomorpha</taxon>
        <taxon>Nepidae</taxon>
        <taxon>Ranatrinae</taxon>
        <taxon>Ranatra</taxon>
    </lineage>
</organism>
<dbReference type="Pfam" id="PF00579">
    <property type="entry name" value="tRNA-synt_1b"/>
    <property type="match status" value="2"/>
</dbReference>
<dbReference type="GO" id="GO:0005524">
    <property type="term" value="F:ATP binding"/>
    <property type="evidence" value="ECO:0007669"/>
    <property type="project" value="UniProtKB-KW"/>
</dbReference>
<dbReference type="InterPro" id="IPR002305">
    <property type="entry name" value="aa-tRNA-synth_Ic"/>
</dbReference>
<dbReference type="PRINTS" id="PR01039">
    <property type="entry name" value="TRNASYNTHTRP"/>
</dbReference>
<dbReference type="EC" id="6.1.1.2" evidence="3"/>
<dbReference type="AlphaFoldDB" id="A0ABD0YQS2"/>
<dbReference type="Gene3D" id="3.40.50.620">
    <property type="entry name" value="HUPs"/>
    <property type="match status" value="2"/>
</dbReference>
<evidence type="ECO:0000256" key="2">
    <source>
        <dbReference type="ARBA" id="ARBA00005594"/>
    </source>
</evidence>
<name>A0ABD0YQS2_9HEMI</name>
<evidence type="ECO:0000256" key="4">
    <source>
        <dbReference type="ARBA" id="ARBA00022598"/>
    </source>
</evidence>
<dbReference type="InterPro" id="IPR001412">
    <property type="entry name" value="aa-tRNA-synth_I_CS"/>
</dbReference>
<feature type="non-terminal residue" evidence="11">
    <location>
        <position position="1"/>
    </location>
</feature>
<dbReference type="GO" id="GO:0005739">
    <property type="term" value="C:mitochondrion"/>
    <property type="evidence" value="ECO:0007669"/>
    <property type="project" value="UniProtKB-SubCell"/>
</dbReference>
<keyword evidence="4 10" id="KW-0436">Ligase</keyword>
<gene>
    <name evidence="11" type="ORF">AAG570_008384</name>
</gene>
<dbReference type="GO" id="GO:0006412">
    <property type="term" value="P:translation"/>
    <property type="evidence" value="ECO:0007669"/>
    <property type="project" value="UniProtKB-KW"/>
</dbReference>
<dbReference type="Gene3D" id="1.10.240.10">
    <property type="entry name" value="Tyrosyl-Transfer RNA Synthetase"/>
    <property type="match status" value="1"/>
</dbReference>
<evidence type="ECO:0000313" key="11">
    <source>
        <dbReference type="EMBL" id="KAL1138320.1"/>
    </source>
</evidence>
<keyword evidence="7 10" id="KW-0648">Protein biosynthesis</keyword>
<evidence type="ECO:0000256" key="10">
    <source>
        <dbReference type="RuleBase" id="RU363036"/>
    </source>
</evidence>
<keyword evidence="8 10" id="KW-0030">Aminoacyl-tRNA synthetase</keyword>
<evidence type="ECO:0000256" key="5">
    <source>
        <dbReference type="ARBA" id="ARBA00022741"/>
    </source>
</evidence>
<comment type="caution">
    <text evidence="11">The sequence shown here is derived from an EMBL/GenBank/DDBJ whole genome shotgun (WGS) entry which is preliminary data.</text>
</comment>
<dbReference type="InterPro" id="IPR002306">
    <property type="entry name" value="Trp-tRNA-ligase"/>
</dbReference>
<dbReference type="CDD" id="cd00806">
    <property type="entry name" value="TrpRS_core"/>
    <property type="match status" value="1"/>
</dbReference>
<protein>
    <recommendedName>
        <fullName evidence="3">tryptophan--tRNA ligase</fullName>
        <ecNumber evidence="3">6.1.1.2</ecNumber>
    </recommendedName>
    <alternativeName>
        <fullName evidence="9">Tryptophanyl-tRNA synthetase</fullName>
    </alternativeName>
</protein>
<comment type="similarity">
    <text evidence="2 10">Belongs to the class-I aminoacyl-tRNA synthetase family.</text>
</comment>
<keyword evidence="12" id="KW-1185">Reference proteome</keyword>
<dbReference type="SUPFAM" id="SSF52374">
    <property type="entry name" value="Nucleotidylyl transferase"/>
    <property type="match status" value="1"/>
</dbReference>
<sequence length="310" mass="34423">KWTKRIFSGIQPTGAIHVGNYFGAIKKWVELQNSGHQVIYSIVDLHSITSPQVLYHTMLCWVLGSLTTTARLAHFPQFKEKSALFKDVTTGLLIYPVLQAADILLYKATEVPVGEDQVQHIHLAQHLVHTFNNRYGETFPIPSCLVQSGVKGGRIRSLREPDRKMSKSHADAKSRIELADSPDVITAKIRKAVTDFTSSLSFEPNSRPGVSNLVALYSLATGKTTGQTCEEFAHFDTGKFKLVVADAVIAHLKPIREEIIRLNNAPEFLEKCLSEGAEKANIIAEDTWSEVCQKIGLSKRGLMEDVVVEQ</sequence>
<proteinExistence type="inferred from homology"/>
<evidence type="ECO:0000256" key="6">
    <source>
        <dbReference type="ARBA" id="ARBA00022840"/>
    </source>
</evidence>
<reference evidence="11 12" key="1">
    <citation type="submission" date="2024-07" db="EMBL/GenBank/DDBJ databases">
        <title>Chromosome-level genome assembly of the water stick insect Ranatra chinensis (Heteroptera: Nepidae).</title>
        <authorList>
            <person name="Liu X."/>
        </authorList>
    </citation>
    <scope>NUCLEOTIDE SEQUENCE [LARGE SCALE GENOMIC DNA]</scope>
    <source>
        <strain evidence="11">Cailab_2021Rc</strain>
        <tissue evidence="11">Muscle</tissue>
    </source>
</reference>